<protein>
    <recommendedName>
        <fullName evidence="3">Uracil-DNA glycosylase-like domain-containing protein</fullName>
    </recommendedName>
</protein>
<proteinExistence type="predicted"/>
<dbReference type="SUPFAM" id="SSF52141">
    <property type="entry name" value="Uracil-DNA glycosylase-like"/>
    <property type="match status" value="1"/>
</dbReference>
<dbReference type="EMBL" id="BSOW01000019">
    <property type="protein sequence ID" value="GLR88456.1"/>
    <property type="molecule type" value="Genomic_DNA"/>
</dbReference>
<sequence>MAEANQMTEHNGASQRQMIEHFAKTIDPALNRRSGKVFYSGRAAFSRPTDLYLIGLNPGGDPTTQAAETIGSETARVLTQLPDRWSAYSDESWQNRKPGTHKMQPRVLHMLRQLERDPRETPASNLIFVRSRRETNLAGGVDELVDQCWPFHEAVIARLKPKVVVCFGQTTGGQLNRKLKANARPIAQFVEKNNRGWATTAYRAEGQIVIVATHPSIADWTNPEADPTPLIQEMLQAN</sequence>
<keyword evidence="2" id="KW-1185">Reference proteome</keyword>
<organism evidence="1 2">
    <name type="scientific">Bradyrhizobium iriomotense</name>
    <dbReference type="NCBI Taxonomy" id="441950"/>
    <lineage>
        <taxon>Bacteria</taxon>
        <taxon>Pseudomonadati</taxon>
        <taxon>Pseudomonadota</taxon>
        <taxon>Alphaproteobacteria</taxon>
        <taxon>Hyphomicrobiales</taxon>
        <taxon>Nitrobacteraceae</taxon>
        <taxon>Bradyrhizobium</taxon>
    </lineage>
</organism>
<evidence type="ECO:0008006" key="3">
    <source>
        <dbReference type="Google" id="ProtNLM"/>
    </source>
</evidence>
<accession>A0ABQ6B4Q8</accession>
<comment type="caution">
    <text evidence="1">The sequence shown here is derived from an EMBL/GenBank/DDBJ whole genome shotgun (WGS) entry which is preliminary data.</text>
</comment>
<gene>
    <name evidence="1" type="ORF">GCM10007857_51680</name>
</gene>
<evidence type="ECO:0000313" key="2">
    <source>
        <dbReference type="Proteomes" id="UP001156905"/>
    </source>
</evidence>
<dbReference type="Gene3D" id="3.40.470.10">
    <property type="entry name" value="Uracil-DNA glycosylase-like domain"/>
    <property type="match status" value="1"/>
</dbReference>
<name>A0ABQ6B4Q8_9BRAD</name>
<dbReference type="Proteomes" id="UP001156905">
    <property type="component" value="Unassembled WGS sequence"/>
</dbReference>
<reference evidence="2" key="1">
    <citation type="journal article" date="2019" name="Int. J. Syst. Evol. Microbiol.">
        <title>The Global Catalogue of Microorganisms (GCM) 10K type strain sequencing project: providing services to taxonomists for standard genome sequencing and annotation.</title>
        <authorList>
            <consortium name="The Broad Institute Genomics Platform"/>
            <consortium name="The Broad Institute Genome Sequencing Center for Infectious Disease"/>
            <person name="Wu L."/>
            <person name="Ma J."/>
        </authorList>
    </citation>
    <scope>NUCLEOTIDE SEQUENCE [LARGE SCALE GENOMIC DNA]</scope>
    <source>
        <strain evidence="2">NBRC 102520</strain>
    </source>
</reference>
<dbReference type="InterPro" id="IPR036895">
    <property type="entry name" value="Uracil-DNA_glycosylase-like_sf"/>
</dbReference>
<evidence type="ECO:0000313" key="1">
    <source>
        <dbReference type="EMBL" id="GLR88456.1"/>
    </source>
</evidence>